<evidence type="ECO:0000256" key="1">
    <source>
        <dbReference type="ARBA" id="ARBA00001971"/>
    </source>
</evidence>
<dbReference type="EMBL" id="JBAHYK010000394">
    <property type="protein sequence ID" value="KAL0574478.1"/>
    <property type="molecule type" value="Genomic_DNA"/>
</dbReference>
<evidence type="ECO:0000313" key="9">
    <source>
        <dbReference type="EMBL" id="KAL0574478.1"/>
    </source>
</evidence>
<comment type="cofactor">
    <cofactor evidence="1">
        <name>heme</name>
        <dbReference type="ChEBI" id="CHEBI:30413"/>
    </cofactor>
</comment>
<dbReference type="SUPFAM" id="SSF48264">
    <property type="entry name" value="Cytochrome P450"/>
    <property type="match status" value="1"/>
</dbReference>
<keyword evidence="5" id="KW-0479">Metal-binding</keyword>
<gene>
    <name evidence="9" type="ORF">V5O48_007492</name>
</gene>
<dbReference type="Pfam" id="PF00067">
    <property type="entry name" value="p450"/>
    <property type="match status" value="1"/>
</dbReference>
<comment type="caution">
    <text evidence="9">The sequence shown here is derived from an EMBL/GenBank/DDBJ whole genome shotgun (WGS) entry which is preliminary data.</text>
</comment>
<dbReference type="Gene3D" id="1.10.630.10">
    <property type="entry name" value="Cytochrome P450"/>
    <property type="match status" value="1"/>
</dbReference>
<dbReference type="CDD" id="cd11065">
    <property type="entry name" value="CYP64-like"/>
    <property type="match status" value="1"/>
</dbReference>
<evidence type="ECO:0000313" key="10">
    <source>
        <dbReference type="Proteomes" id="UP001465976"/>
    </source>
</evidence>
<dbReference type="InterPro" id="IPR002401">
    <property type="entry name" value="Cyt_P450_E_grp-I"/>
</dbReference>
<keyword evidence="7" id="KW-0408">Iron</keyword>
<name>A0ABR3FH02_9AGAR</name>
<comment type="pathway">
    <text evidence="2">Secondary metabolite biosynthesis.</text>
</comment>
<keyword evidence="4" id="KW-0349">Heme</keyword>
<dbReference type="Proteomes" id="UP001465976">
    <property type="component" value="Unassembled WGS sequence"/>
</dbReference>
<sequence>MTVASEYLTGGMVFAVIRNNDKWKRMRRATNEVLNKAIAPSFYPAQGEEAVRLVWNMLQTTAPKRWDGELQRAATSVVLSMIYSLPILDSSDDPVINRINQFISRLARATFPGTYLVEYLPFMRYFPAFISKWKRDSEMWYRRDTEFFRSLYAGVKERMEKGNDQGSFTSHVIRDQERYDLSETEISWLSATMYAGGAETSATAASWFMLAMVAYPEVQKKCQEELDSVVGRFRMPRFSDRDDLPYIRATVREVLRWRTVAPIGAPHQSKEDDWYGGYYIPKSTIVISNIWAMNRDKDVYGPDVDVFKPERHLGPDGKLAPYPPDAKPSILWAANIAPEKDALGNYISPDVSDAAVVNDGLVVRPLPFKCSITPRFPEVVEVVVEAKQEVDK</sequence>
<dbReference type="InterPro" id="IPR036396">
    <property type="entry name" value="Cyt_P450_sf"/>
</dbReference>
<comment type="similarity">
    <text evidence="3">Belongs to the cytochrome P450 family.</text>
</comment>
<evidence type="ECO:0000256" key="5">
    <source>
        <dbReference type="ARBA" id="ARBA00022723"/>
    </source>
</evidence>
<proteinExistence type="inferred from homology"/>
<evidence type="ECO:0000256" key="4">
    <source>
        <dbReference type="ARBA" id="ARBA00022617"/>
    </source>
</evidence>
<keyword evidence="6" id="KW-0560">Oxidoreductase</keyword>
<dbReference type="PANTHER" id="PTHR46300:SF7">
    <property type="entry name" value="P450, PUTATIVE (EUROFUNG)-RELATED"/>
    <property type="match status" value="1"/>
</dbReference>
<evidence type="ECO:0000256" key="2">
    <source>
        <dbReference type="ARBA" id="ARBA00005179"/>
    </source>
</evidence>
<keyword evidence="10" id="KW-1185">Reference proteome</keyword>
<evidence type="ECO:0000256" key="6">
    <source>
        <dbReference type="ARBA" id="ARBA00023002"/>
    </source>
</evidence>
<evidence type="ECO:0008006" key="11">
    <source>
        <dbReference type="Google" id="ProtNLM"/>
    </source>
</evidence>
<dbReference type="InterPro" id="IPR001128">
    <property type="entry name" value="Cyt_P450"/>
</dbReference>
<dbReference type="PRINTS" id="PR00463">
    <property type="entry name" value="EP450I"/>
</dbReference>
<evidence type="ECO:0000256" key="7">
    <source>
        <dbReference type="ARBA" id="ARBA00023004"/>
    </source>
</evidence>
<dbReference type="InterPro" id="IPR050364">
    <property type="entry name" value="Cytochrome_P450_fung"/>
</dbReference>
<reference evidence="9 10" key="1">
    <citation type="submission" date="2024-02" db="EMBL/GenBank/DDBJ databases">
        <title>A draft genome for the cacao thread blight pathogen Marasmius crinis-equi.</title>
        <authorList>
            <person name="Cohen S.P."/>
            <person name="Baruah I.K."/>
            <person name="Amoako-Attah I."/>
            <person name="Bukari Y."/>
            <person name="Meinhardt L.W."/>
            <person name="Bailey B.A."/>
        </authorList>
    </citation>
    <scope>NUCLEOTIDE SEQUENCE [LARGE SCALE GENOMIC DNA]</scope>
    <source>
        <strain evidence="9 10">GH-76</strain>
    </source>
</reference>
<keyword evidence="8" id="KW-0503">Monooxygenase</keyword>
<accession>A0ABR3FH02</accession>
<organism evidence="9 10">
    <name type="scientific">Marasmius crinis-equi</name>
    <dbReference type="NCBI Taxonomy" id="585013"/>
    <lineage>
        <taxon>Eukaryota</taxon>
        <taxon>Fungi</taxon>
        <taxon>Dikarya</taxon>
        <taxon>Basidiomycota</taxon>
        <taxon>Agaricomycotina</taxon>
        <taxon>Agaricomycetes</taxon>
        <taxon>Agaricomycetidae</taxon>
        <taxon>Agaricales</taxon>
        <taxon>Marasmiineae</taxon>
        <taxon>Marasmiaceae</taxon>
        <taxon>Marasmius</taxon>
    </lineage>
</organism>
<evidence type="ECO:0000256" key="3">
    <source>
        <dbReference type="ARBA" id="ARBA00010617"/>
    </source>
</evidence>
<evidence type="ECO:0000256" key="8">
    <source>
        <dbReference type="ARBA" id="ARBA00023033"/>
    </source>
</evidence>
<dbReference type="PANTHER" id="PTHR46300">
    <property type="entry name" value="P450, PUTATIVE (EUROFUNG)-RELATED-RELATED"/>
    <property type="match status" value="1"/>
</dbReference>
<protein>
    <recommendedName>
        <fullName evidence="11">Cytochrome P450</fullName>
    </recommendedName>
</protein>